<keyword evidence="5" id="KW-1185">Reference proteome</keyword>
<dbReference type="Proteomes" id="UP001144205">
    <property type="component" value="Unassembled WGS sequence"/>
</dbReference>
<evidence type="ECO:0000256" key="1">
    <source>
        <dbReference type="ARBA" id="ARBA00022801"/>
    </source>
</evidence>
<dbReference type="InterPro" id="IPR029058">
    <property type="entry name" value="AB_hydrolase_fold"/>
</dbReference>
<reference evidence="4" key="1">
    <citation type="journal article" date="2023" name="Int. J. Syst. Evol. Microbiol.">
        <title>Sinisalibacter aestuarii sp. nov., isolated from estuarine sediment of the Arakawa River.</title>
        <authorList>
            <person name="Arafat S.T."/>
            <person name="Hirano S."/>
            <person name="Sato A."/>
            <person name="Takeuchi K."/>
            <person name="Yasuda T."/>
            <person name="Terahara T."/>
            <person name="Hamada M."/>
            <person name="Kobayashi T."/>
        </authorList>
    </citation>
    <scope>NUCLEOTIDE SEQUENCE</scope>
    <source>
        <strain evidence="4">B-399</strain>
    </source>
</reference>
<evidence type="ECO:0000256" key="2">
    <source>
        <dbReference type="SAM" id="SignalP"/>
    </source>
</evidence>
<dbReference type="Gene3D" id="3.40.50.1820">
    <property type="entry name" value="alpha/beta hydrolase"/>
    <property type="match status" value="1"/>
</dbReference>
<evidence type="ECO:0000313" key="5">
    <source>
        <dbReference type="Proteomes" id="UP001144205"/>
    </source>
</evidence>
<dbReference type="SUPFAM" id="SSF53474">
    <property type="entry name" value="alpha/beta-Hydrolases"/>
    <property type="match status" value="1"/>
</dbReference>
<gene>
    <name evidence="4" type="ORF">STA1M1_23090</name>
</gene>
<comment type="caution">
    <text evidence="4">The sequence shown here is derived from an EMBL/GenBank/DDBJ whole genome shotgun (WGS) entry which is preliminary data.</text>
</comment>
<dbReference type="PRINTS" id="PR00111">
    <property type="entry name" value="ABHYDROLASE"/>
</dbReference>
<name>A0ABQ5LTY2_9RHOB</name>
<keyword evidence="2" id="KW-0732">Signal</keyword>
<dbReference type="EMBL" id="BROH01000006">
    <property type="protein sequence ID" value="GKY88440.1"/>
    <property type="molecule type" value="Genomic_DNA"/>
</dbReference>
<dbReference type="InterPro" id="IPR050266">
    <property type="entry name" value="AB_hydrolase_sf"/>
</dbReference>
<organism evidence="4 5">
    <name type="scientific">Sinisalibacter aestuarii</name>
    <dbReference type="NCBI Taxonomy" id="2949426"/>
    <lineage>
        <taxon>Bacteria</taxon>
        <taxon>Pseudomonadati</taxon>
        <taxon>Pseudomonadota</taxon>
        <taxon>Alphaproteobacteria</taxon>
        <taxon>Rhodobacterales</taxon>
        <taxon>Roseobacteraceae</taxon>
        <taxon>Sinisalibacter</taxon>
    </lineage>
</organism>
<accession>A0ABQ5LTY2</accession>
<sequence length="282" mass="28539">MHPIAQTLAAALMALPLPTLAETYMIDSGGVALHVTDEGEGPAVILLHAFAGSSTLWSAAGLAPLAGLRTITVDARGHGDSGRPTDPAAYGAEMANDVLRVMQARGVERAHIVGYSMGAETALKFAADHPEKVLSLVVAGSGWSGEAEGELYGYISDALGASASFGDFMAAMAPEDSGSEEDAAAGYAMLLGHGIAPEQAAAPLAAVAAAMPDLLGLTAEELAAIPVPVLGLAGDADEEHDNVERLGDALADFTFVTIPGADHLAAPLTPAFAEAVTGFLTR</sequence>
<dbReference type="PANTHER" id="PTHR43798">
    <property type="entry name" value="MONOACYLGLYCEROL LIPASE"/>
    <property type="match status" value="1"/>
</dbReference>
<proteinExistence type="predicted"/>
<feature type="chain" id="PRO_5047519173" evidence="2">
    <location>
        <begin position="22"/>
        <end position="282"/>
    </location>
</feature>
<dbReference type="Pfam" id="PF00561">
    <property type="entry name" value="Abhydrolase_1"/>
    <property type="match status" value="1"/>
</dbReference>
<dbReference type="RefSeq" id="WP_281842479.1">
    <property type="nucleotide sequence ID" value="NZ_BROH01000006.1"/>
</dbReference>
<evidence type="ECO:0000313" key="4">
    <source>
        <dbReference type="EMBL" id="GKY88440.1"/>
    </source>
</evidence>
<dbReference type="InterPro" id="IPR000073">
    <property type="entry name" value="AB_hydrolase_1"/>
</dbReference>
<protein>
    <submittedName>
        <fullName evidence="4">Alpha/beta hydrolase</fullName>
    </submittedName>
</protein>
<dbReference type="PANTHER" id="PTHR43798:SF31">
    <property type="entry name" value="AB HYDROLASE SUPERFAMILY PROTEIN YCLE"/>
    <property type="match status" value="1"/>
</dbReference>
<dbReference type="GO" id="GO:0016787">
    <property type="term" value="F:hydrolase activity"/>
    <property type="evidence" value="ECO:0007669"/>
    <property type="project" value="UniProtKB-KW"/>
</dbReference>
<evidence type="ECO:0000259" key="3">
    <source>
        <dbReference type="Pfam" id="PF00561"/>
    </source>
</evidence>
<feature type="domain" description="AB hydrolase-1" evidence="3">
    <location>
        <begin position="42"/>
        <end position="141"/>
    </location>
</feature>
<keyword evidence="1 4" id="KW-0378">Hydrolase</keyword>
<feature type="signal peptide" evidence="2">
    <location>
        <begin position="1"/>
        <end position="21"/>
    </location>
</feature>